<feature type="compositionally biased region" description="Basic and acidic residues" evidence="1">
    <location>
        <begin position="187"/>
        <end position="201"/>
    </location>
</feature>
<evidence type="ECO:0000313" key="2">
    <source>
        <dbReference type="EMBL" id="KAF2763489.1"/>
    </source>
</evidence>
<protein>
    <submittedName>
        <fullName evidence="2">Uncharacterized protein</fullName>
    </submittedName>
</protein>
<dbReference type="EMBL" id="ML996565">
    <property type="protein sequence ID" value="KAF2763489.1"/>
    <property type="molecule type" value="Genomic_DNA"/>
</dbReference>
<dbReference type="RefSeq" id="XP_033605940.1">
    <property type="nucleotide sequence ID" value="XM_033747879.1"/>
</dbReference>
<dbReference type="AlphaFoldDB" id="A0A6A6WN69"/>
<name>A0A6A6WN69_9PEZI</name>
<dbReference type="OrthoDB" id="537467at2759"/>
<evidence type="ECO:0000256" key="1">
    <source>
        <dbReference type="SAM" id="MobiDB-lite"/>
    </source>
</evidence>
<organism evidence="2 3">
    <name type="scientific">Pseudovirgaria hyperparasitica</name>
    <dbReference type="NCBI Taxonomy" id="470096"/>
    <lineage>
        <taxon>Eukaryota</taxon>
        <taxon>Fungi</taxon>
        <taxon>Dikarya</taxon>
        <taxon>Ascomycota</taxon>
        <taxon>Pezizomycotina</taxon>
        <taxon>Dothideomycetes</taxon>
        <taxon>Dothideomycetes incertae sedis</taxon>
        <taxon>Acrospermales</taxon>
        <taxon>Acrospermaceae</taxon>
        <taxon>Pseudovirgaria</taxon>
    </lineage>
</organism>
<feature type="region of interest" description="Disordered" evidence="1">
    <location>
        <begin position="128"/>
        <end position="151"/>
    </location>
</feature>
<sequence length="290" mass="32184">MSWMDSWSRPKKQSAVPPPFYLTIGEDARYCKTCGRIMNSKKSNPISANTVKYCSARCRGRKPGPNDKRIERAIVDLLDGKDASGLELTAAKAKCVKGDKRLIVTMDEIEAIVFGSRFDPEKIYGRKKNRAKRALDSEENSNTVDTEDSGLSEITGTTAVVTDTVRGGASIRLPQTLSDVNGSIGGEKSRAERQVESEEALDKRAVGDRRAEEREMVRRAARRGIVFGFVAQGHGMADIQDKASRVKECKYGQSDKDRSEDTLRKCEAVMLGQVVEPSFAKGDWGIRWRE</sequence>
<dbReference type="Proteomes" id="UP000799437">
    <property type="component" value="Unassembled WGS sequence"/>
</dbReference>
<evidence type="ECO:0000313" key="3">
    <source>
        <dbReference type="Proteomes" id="UP000799437"/>
    </source>
</evidence>
<keyword evidence="3" id="KW-1185">Reference proteome</keyword>
<gene>
    <name evidence="2" type="ORF">EJ05DRAFT_507076</name>
</gene>
<dbReference type="GeneID" id="54488933"/>
<proteinExistence type="predicted"/>
<reference evidence="2" key="1">
    <citation type="journal article" date="2020" name="Stud. Mycol.">
        <title>101 Dothideomycetes genomes: a test case for predicting lifestyles and emergence of pathogens.</title>
        <authorList>
            <person name="Haridas S."/>
            <person name="Albert R."/>
            <person name="Binder M."/>
            <person name="Bloem J."/>
            <person name="Labutti K."/>
            <person name="Salamov A."/>
            <person name="Andreopoulos B."/>
            <person name="Baker S."/>
            <person name="Barry K."/>
            <person name="Bills G."/>
            <person name="Bluhm B."/>
            <person name="Cannon C."/>
            <person name="Castanera R."/>
            <person name="Culley D."/>
            <person name="Daum C."/>
            <person name="Ezra D."/>
            <person name="Gonzalez J."/>
            <person name="Henrissat B."/>
            <person name="Kuo A."/>
            <person name="Liang C."/>
            <person name="Lipzen A."/>
            <person name="Lutzoni F."/>
            <person name="Magnuson J."/>
            <person name="Mondo S."/>
            <person name="Nolan M."/>
            <person name="Ohm R."/>
            <person name="Pangilinan J."/>
            <person name="Park H.-J."/>
            <person name="Ramirez L."/>
            <person name="Alfaro M."/>
            <person name="Sun H."/>
            <person name="Tritt A."/>
            <person name="Yoshinaga Y."/>
            <person name="Zwiers L.-H."/>
            <person name="Turgeon B."/>
            <person name="Goodwin S."/>
            <person name="Spatafora J."/>
            <person name="Crous P."/>
            <person name="Grigoriev I."/>
        </authorList>
    </citation>
    <scope>NUCLEOTIDE SEQUENCE</scope>
    <source>
        <strain evidence="2">CBS 121739</strain>
    </source>
</reference>
<feature type="region of interest" description="Disordered" evidence="1">
    <location>
        <begin position="176"/>
        <end position="201"/>
    </location>
</feature>
<accession>A0A6A6WN69</accession>